<evidence type="ECO:0000313" key="5">
    <source>
        <dbReference type="EMBL" id="RAS38844.1"/>
    </source>
</evidence>
<dbReference type="Gene3D" id="3.90.245.10">
    <property type="entry name" value="Ribonucleoside hydrolase-like"/>
    <property type="match status" value="1"/>
</dbReference>
<evidence type="ECO:0000256" key="1">
    <source>
        <dbReference type="ARBA" id="ARBA00022801"/>
    </source>
</evidence>
<dbReference type="InterPro" id="IPR036452">
    <property type="entry name" value="Ribo_hydro-like"/>
</dbReference>
<proteinExistence type="predicted"/>
<dbReference type="PROSITE" id="PS01247">
    <property type="entry name" value="IUNH"/>
    <property type="match status" value="1"/>
</dbReference>
<gene>
    <name evidence="5" type="ORF">BX591_101174</name>
</gene>
<keyword evidence="2" id="KW-0326">Glycosidase</keyword>
<dbReference type="RefSeq" id="WP_244146909.1">
    <property type="nucleotide sequence ID" value="NZ_CADFFP010000004.1"/>
</dbReference>
<evidence type="ECO:0000256" key="3">
    <source>
        <dbReference type="SAM" id="MobiDB-lite"/>
    </source>
</evidence>
<dbReference type="InterPro" id="IPR001910">
    <property type="entry name" value="Inosine/uridine_hydrolase_dom"/>
</dbReference>
<dbReference type="PROSITE" id="PS51318">
    <property type="entry name" value="TAT"/>
    <property type="match status" value="1"/>
</dbReference>
<dbReference type="InterPro" id="IPR006311">
    <property type="entry name" value="TAT_signal"/>
</dbReference>
<dbReference type="SUPFAM" id="SSF53590">
    <property type="entry name" value="Nucleoside hydrolase"/>
    <property type="match status" value="1"/>
</dbReference>
<dbReference type="EMBL" id="QLTK01000001">
    <property type="protein sequence ID" value="RAS38844.1"/>
    <property type="molecule type" value="Genomic_DNA"/>
</dbReference>
<comment type="caution">
    <text evidence="5">The sequence shown here is derived from an EMBL/GenBank/DDBJ whole genome shotgun (WGS) entry which is preliminary data.</text>
</comment>
<dbReference type="CDD" id="cd02651">
    <property type="entry name" value="nuc_hydro_IU_UC_XIUA"/>
    <property type="match status" value="1"/>
</dbReference>
<dbReference type="GO" id="GO:0005829">
    <property type="term" value="C:cytosol"/>
    <property type="evidence" value="ECO:0007669"/>
    <property type="project" value="TreeGrafter"/>
</dbReference>
<evidence type="ECO:0000313" key="6">
    <source>
        <dbReference type="Proteomes" id="UP000248918"/>
    </source>
</evidence>
<feature type="region of interest" description="Disordered" evidence="3">
    <location>
        <begin position="51"/>
        <end position="75"/>
    </location>
</feature>
<dbReference type="Pfam" id="PF01156">
    <property type="entry name" value="IU_nuc_hydro"/>
    <property type="match status" value="1"/>
</dbReference>
<accession>A0A329D3F3</accession>
<sequence length="390" mass="41200">MTTIFDPAAPIDPIAPAQPRRKFLRTAMGLAAGASAWPMLAGAVEPTAMTAQTTPSNQGANTDAAASSNTATTQDNARRSVIIDCDPGQDDAIAILFALGAGDRLDVRAITTVAGNVPLDLTERNARIVRDWAGRTHSLPVYAGCPRPLTRELITAANVHGKTGLDGVPLHEPLAPLAPQHAVAFLIETLRAAPPHSVTLCALGPLTNLATALIEAPEIRNGIRDIVLMGGAFFERGNITPAAEFNIYVDPQAAQVVFASGVPIVVLPRDVAVKAPITPARIAPIRALGNRCATLAADIMAAEVAYQKGRRGVESAPMYDPCATGYLIEPSLFRGREVNVMIETVGEWTFGETVVDWSGHSGRKPNATWITEVDADGFYAALRSRLATLP</sequence>
<keyword evidence="1" id="KW-0378">Hydrolase</keyword>
<feature type="compositionally biased region" description="Low complexity" evidence="3">
    <location>
        <begin position="60"/>
        <end position="75"/>
    </location>
</feature>
<dbReference type="AlphaFoldDB" id="A0A329D3F3"/>
<dbReference type="Proteomes" id="UP000248918">
    <property type="component" value="Unassembled WGS sequence"/>
</dbReference>
<protein>
    <submittedName>
        <fullName evidence="5">Purine nucleosidase</fullName>
    </submittedName>
</protein>
<dbReference type="PANTHER" id="PTHR12304">
    <property type="entry name" value="INOSINE-URIDINE PREFERRING NUCLEOSIDE HYDROLASE"/>
    <property type="match status" value="1"/>
</dbReference>
<organism evidence="5 6">
    <name type="scientific">Paraburkholderia bryophila</name>
    <dbReference type="NCBI Taxonomy" id="420952"/>
    <lineage>
        <taxon>Bacteria</taxon>
        <taxon>Pseudomonadati</taxon>
        <taxon>Pseudomonadota</taxon>
        <taxon>Betaproteobacteria</taxon>
        <taxon>Burkholderiales</taxon>
        <taxon>Burkholderiaceae</taxon>
        <taxon>Paraburkholderia</taxon>
    </lineage>
</organism>
<dbReference type="GO" id="GO:0006152">
    <property type="term" value="P:purine nucleoside catabolic process"/>
    <property type="evidence" value="ECO:0007669"/>
    <property type="project" value="TreeGrafter"/>
</dbReference>
<dbReference type="InterPro" id="IPR023186">
    <property type="entry name" value="IUNH"/>
</dbReference>
<dbReference type="PANTHER" id="PTHR12304:SF4">
    <property type="entry name" value="URIDINE NUCLEOSIDASE"/>
    <property type="match status" value="1"/>
</dbReference>
<evidence type="ECO:0000259" key="4">
    <source>
        <dbReference type="Pfam" id="PF01156"/>
    </source>
</evidence>
<evidence type="ECO:0000256" key="2">
    <source>
        <dbReference type="ARBA" id="ARBA00023295"/>
    </source>
</evidence>
<reference evidence="5 6" key="1">
    <citation type="submission" date="2018-06" db="EMBL/GenBank/DDBJ databases">
        <title>Genomic Encyclopedia of Type Strains, Phase III (KMG-III): the genomes of soil and plant-associated and newly described type strains.</title>
        <authorList>
            <person name="Whitman W."/>
        </authorList>
    </citation>
    <scope>NUCLEOTIDE SEQUENCE [LARGE SCALE GENOMIC DNA]</scope>
    <source>
        <strain evidence="5 6">LMG 23644</strain>
    </source>
</reference>
<dbReference type="GO" id="GO:0008477">
    <property type="term" value="F:purine nucleosidase activity"/>
    <property type="evidence" value="ECO:0007669"/>
    <property type="project" value="TreeGrafter"/>
</dbReference>
<name>A0A329D3F3_9BURK</name>
<feature type="domain" description="Inosine/uridine-preferring nucleoside hydrolase" evidence="4">
    <location>
        <begin position="81"/>
        <end position="379"/>
    </location>
</feature>
<dbReference type="GO" id="GO:0045437">
    <property type="term" value="F:uridine nucleosidase activity"/>
    <property type="evidence" value="ECO:0007669"/>
    <property type="project" value="UniProtKB-ARBA"/>
</dbReference>
<dbReference type="InterPro" id="IPR015910">
    <property type="entry name" value="I/U_nuclsd_hydro_CS"/>
</dbReference>